<feature type="compositionally biased region" description="Acidic residues" evidence="2">
    <location>
        <begin position="274"/>
        <end position="289"/>
    </location>
</feature>
<feature type="region of interest" description="Disordered" evidence="2">
    <location>
        <begin position="335"/>
        <end position="357"/>
    </location>
</feature>
<reference evidence="3" key="2">
    <citation type="submission" date="2023-06" db="EMBL/GenBank/DDBJ databases">
        <authorList>
            <consortium name="Lawrence Berkeley National Laboratory"/>
            <person name="Haridas S."/>
            <person name="Hensen N."/>
            <person name="Bonometti L."/>
            <person name="Westerberg I."/>
            <person name="Brannstrom I.O."/>
            <person name="Guillou S."/>
            <person name="Cros-Aarteil S."/>
            <person name="Calhoun S."/>
            <person name="Kuo A."/>
            <person name="Mondo S."/>
            <person name="Pangilinan J."/>
            <person name="Riley R."/>
            <person name="LaButti K."/>
            <person name="Andreopoulos B."/>
            <person name="Lipzen A."/>
            <person name="Chen C."/>
            <person name="Yanf M."/>
            <person name="Daum C."/>
            <person name="Ng V."/>
            <person name="Clum A."/>
            <person name="Steindorff A."/>
            <person name="Ohm R."/>
            <person name="Martin F."/>
            <person name="Silar P."/>
            <person name="Natvig D."/>
            <person name="Lalanne C."/>
            <person name="Gautier V."/>
            <person name="Ament-velasquez S.L."/>
            <person name="Kruys A."/>
            <person name="Hutchinson M.I."/>
            <person name="Powell A.J."/>
            <person name="Barry K."/>
            <person name="Miller A.N."/>
            <person name="Grigoriev I.V."/>
            <person name="Debuchy R."/>
            <person name="Gladieux P."/>
            <person name="Thoren M.H."/>
            <person name="Johannesson H."/>
        </authorList>
    </citation>
    <scope>NUCLEOTIDE SEQUENCE</scope>
    <source>
        <strain evidence="3">CBS 232.78</strain>
    </source>
</reference>
<gene>
    <name evidence="3" type="ORF">B0H63DRAFT_560875</name>
</gene>
<dbReference type="Proteomes" id="UP001285441">
    <property type="component" value="Unassembled WGS sequence"/>
</dbReference>
<proteinExistence type="predicted"/>
<keyword evidence="4" id="KW-1185">Reference proteome</keyword>
<organism evidence="3 4">
    <name type="scientific">Podospora didyma</name>
    <dbReference type="NCBI Taxonomy" id="330526"/>
    <lineage>
        <taxon>Eukaryota</taxon>
        <taxon>Fungi</taxon>
        <taxon>Dikarya</taxon>
        <taxon>Ascomycota</taxon>
        <taxon>Pezizomycotina</taxon>
        <taxon>Sordariomycetes</taxon>
        <taxon>Sordariomycetidae</taxon>
        <taxon>Sordariales</taxon>
        <taxon>Podosporaceae</taxon>
        <taxon>Podospora</taxon>
    </lineage>
</organism>
<feature type="compositionally biased region" description="Basic and acidic residues" evidence="2">
    <location>
        <begin position="211"/>
        <end position="225"/>
    </location>
</feature>
<feature type="coiled-coil region" evidence="1">
    <location>
        <begin position="27"/>
        <end position="72"/>
    </location>
</feature>
<dbReference type="AlphaFoldDB" id="A0AAE0TVI1"/>
<evidence type="ECO:0000313" key="3">
    <source>
        <dbReference type="EMBL" id="KAK3381129.1"/>
    </source>
</evidence>
<evidence type="ECO:0000256" key="1">
    <source>
        <dbReference type="SAM" id="Coils"/>
    </source>
</evidence>
<sequence>MERRIVAFTPAPGEVDEARTVMAELLAKFIEKKVETLELAYSAEEARNETEKARLETELHKIIAQIEEKEKETFRNVLKYFAIRFFYCDAAKAKLNNDVVPRDPSEIASHIEDEEHQRAPLPLTRINGTGRKKSISFKEEMKSGKCTIYEHPKDCRRFYILQCGEHNVQFFSTEANTLPNAAVKYFGIRVFDCNRQKARLNNARFKLRDDEGDDRMSDVEDYKSVDEEDDWRGSDDDEEEDNDERMEDDDDDDDEMMKGEDREEGMGATNEMIENNDDNDDGRCDEEVEDNRGEEGEGGNGGRRESKMAIVSSPSTLPKYATSVAASMSARLAKTHDLQRPTTGSAFPYQDGTVIGI</sequence>
<accession>A0AAE0TVI1</accession>
<reference evidence="3" key="1">
    <citation type="journal article" date="2023" name="Mol. Phylogenet. Evol.">
        <title>Genome-scale phylogeny and comparative genomics of the fungal order Sordariales.</title>
        <authorList>
            <person name="Hensen N."/>
            <person name="Bonometti L."/>
            <person name="Westerberg I."/>
            <person name="Brannstrom I.O."/>
            <person name="Guillou S."/>
            <person name="Cros-Aarteil S."/>
            <person name="Calhoun S."/>
            <person name="Haridas S."/>
            <person name="Kuo A."/>
            <person name="Mondo S."/>
            <person name="Pangilinan J."/>
            <person name="Riley R."/>
            <person name="LaButti K."/>
            <person name="Andreopoulos B."/>
            <person name="Lipzen A."/>
            <person name="Chen C."/>
            <person name="Yan M."/>
            <person name="Daum C."/>
            <person name="Ng V."/>
            <person name="Clum A."/>
            <person name="Steindorff A."/>
            <person name="Ohm R.A."/>
            <person name="Martin F."/>
            <person name="Silar P."/>
            <person name="Natvig D.O."/>
            <person name="Lalanne C."/>
            <person name="Gautier V."/>
            <person name="Ament-Velasquez S.L."/>
            <person name="Kruys A."/>
            <person name="Hutchinson M.I."/>
            <person name="Powell A.J."/>
            <person name="Barry K."/>
            <person name="Miller A.N."/>
            <person name="Grigoriev I.V."/>
            <person name="Debuchy R."/>
            <person name="Gladieux P."/>
            <person name="Hiltunen Thoren M."/>
            <person name="Johannesson H."/>
        </authorList>
    </citation>
    <scope>NUCLEOTIDE SEQUENCE</scope>
    <source>
        <strain evidence="3">CBS 232.78</strain>
    </source>
</reference>
<name>A0AAE0TVI1_9PEZI</name>
<feature type="compositionally biased region" description="Acidic residues" evidence="2">
    <location>
        <begin position="226"/>
        <end position="255"/>
    </location>
</feature>
<keyword evidence="1" id="KW-0175">Coiled coil</keyword>
<feature type="compositionally biased region" description="Basic and acidic residues" evidence="2">
    <location>
        <begin position="256"/>
        <end position="265"/>
    </location>
</feature>
<evidence type="ECO:0000313" key="4">
    <source>
        <dbReference type="Proteomes" id="UP001285441"/>
    </source>
</evidence>
<protein>
    <submittedName>
        <fullName evidence="3">Uncharacterized protein</fullName>
    </submittedName>
</protein>
<dbReference type="EMBL" id="JAULSW010000005">
    <property type="protein sequence ID" value="KAK3381129.1"/>
    <property type="molecule type" value="Genomic_DNA"/>
</dbReference>
<feature type="region of interest" description="Disordered" evidence="2">
    <location>
        <begin position="211"/>
        <end position="314"/>
    </location>
</feature>
<evidence type="ECO:0000256" key="2">
    <source>
        <dbReference type="SAM" id="MobiDB-lite"/>
    </source>
</evidence>
<comment type="caution">
    <text evidence="3">The sequence shown here is derived from an EMBL/GenBank/DDBJ whole genome shotgun (WGS) entry which is preliminary data.</text>
</comment>